<dbReference type="PIRSF" id="PIRSF037834">
    <property type="entry name" value="PA_CoA_Oase3"/>
    <property type="match status" value="1"/>
</dbReference>
<proteinExistence type="predicted"/>
<dbReference type="InterPro" id="IPR052703">
    <property type="entry name" value="Aromatic_CoA_ox/epox"/>
</dbReference>
<dbReference type="NCBIfam" id="TIGR02158">
    <property type="entry name" value="PA_CoA_Oxy3"/>
    <property type="match status" value="1"/>
</dbReference>
<dbReference type="InterPro" id="IPR009078">
    <property type="entry name" value="Ferritin-like_SF"/>
</dbReference>
<dbReference type="Gene3D" id="1.20.1260.10">
    <property type="match status" value="1"/>
</dbReference>
<reference evidence="1 2" key="1">
    <citation type="submission" date="2018-07" db="EMBL/GenBank/DDBJ databases">
        <title>Genome sequence of Nitratireductor thuwali#1536.</title>
        <authorList>
            <person name="Michoud G."/>
            <person name="Merlino G."/>
            <person name="Sefrji F.O."/>
            <person name="Daffonchio D."/>
        </authorList>
    </citation>
    <scope>NUCLEOTIDE SEQUENCE [LARGE SCALE GENOMIC DNA]</scope>
    <source>
        <strain evidence="2">Nit1536</strain>
    </source>
</reference>
<keyword evidence="2" id="KW-1185">Reference proteome</keyword>
<dbReference type="PANTHER" id="PTHR30458:SF0">
    <property type="entry name" value="1,2-PHENYLACETYL-COA EPOXIDASE, SUBUNIT C"/>
    <property type="match status" value="1"/>
</dbReference>
<accession>A0ABY5MG02</accession>
<dbReference type="InterPro" id="IPR012347">
    <property type="entry name" value="Ferritin-like"/>
</dbReference>
<dbReference type="RefSeq" id="WP_338528622.1">
    <property type="nucleotide sequence ID" value="NZ_CP030941.1"/>
</dbReference>
<gene>
    <name evidence="1" type="primary">paaC</name>
    <name evidence="1" type="ORF">NTH_00622</name>
</gene>
<dbReference type="Proteomes" id="UP001342418">
    <property type="component" value="Chromosome"/>
</dbReference>
<dbReference type="PANTHER" id="PTHR30458">
    <property type="entry name" value="PHENYLACETIC ACID DEGRADATION PROTEIN PAA"/>
    <property type="match status" value="1"/>
</dbReference>
<name>A0ABY5MG02_9HYPH</name>
<organism evidence="1 2">
    <name type="scientific">Nitratireductor thuwali</name>
    <dbReference type="NCBI Taxonomy" id="2267699"/>
    <lineage>
        <taxon>Bacteria</taxon>
        <taxon>Pseudomonadati</taxon>
        <taxon>Pseudomonadota</taxon>
        <taxon>Alphaproteobacteria</taxon>
        <taxon>Hyphomicrobiales</taxon>
        <taxon>Phyllobacteriaceae</taxon>
        <taxon>Nitratireductor</taxon>
    </lineage>
</organism>
<dbReference type="Pfam" id="PF05138">
    <property type="entry name" value="PaaA_PaaC"/>
    <property type="match status" value="1"/>
</dbReference>
<sequence>MAGAGTISREELAAFVLRLADDHLILGHRLSEWCGHAPMLEEDLAMPNMALDLIGQARVLYQYAGAVEGRGRDEDALAYLRREREYTNCLMAERENGDFAHTMLRQLYFAAFMEPMWETMLNSTDETLRGIAGKAVKEVAYHIRHAGEWVVRLGDGTEESTRRMKAAVEALAPYVGELFESDDVTKAVAEAGIAPEPASLRPRFDAIVGPIFAEAGLEWVEAPFTQTGGRRGLHGEAVGFLLAELQFMQRSYPGAAW</sequence>
<dbReference type="EMBL" id="CP030941">
    <property type="protein sequence ID" value="UUP16179.1"/>
    <property type="molecule type" value="Genomic_DNA"/>
</dbReference>
<dbReference type="InterPro" id="IPR011882">
    <property type="entry name" value="PaaC"/>
</dbReference>
<evidence type="ECO:0000313" key="1">
    <source>
        <dbReference type="EMBL" id="UUP16179.1"/>
    </source>
</evidence>
<evidence type="ECO:0000313" key="2">
    <source>
        <dbReference type="Proteomes" id="UP001342418"/>
    </source>
</evidence>
<protein>
    <submittedName>
        <fullName evidence="1">1,2-phenylacetyl-CoA epoxidase, subunit C</fullName>
    </submittedName>
</protein>
<dbReference type="SUPFAM" id="SSF47240">
    <property type="entry name" value="Ferritin-like"/>
    <property type="match status" value="1"/>
</dbReference>
<dbReference type="InterPro" id="IPR007814">
    <property type="entry name" value="PaaA_PaaC"/>
</dbReference>